<evidence type="ECO:0000256" key="7">
    <source>
        <dbReference type="HAMAP-Rule" id="MF_01057"/>
    </source>
</evidence>
<evidence type="ECO:0000313" key="9">
    <source>
        <dbReference type="Proteomes" id="UP001330434"/>
    </source>
</evidence>
<evidence type="ECO:0000313" key="8">
    <source>
        <dbReference type="EMBL" id="WVX66083.1"/>
    </source>
</evidence>
<feature type="binding site" evidence="7">
    <location>
        <position position="50"/>
    </location>
    <ligand>
        <name>S-adenosyl-L-methionine</name>
        <dbReference type="ChEBI" id="CHEBI:59789"/>
    </ligand>
</feature>
<comment type="function">
    <text evidence="2 7">Catalyzes the formation of N(7)-methylguanine at position 46 (m7G46) in tRNA.</text>
</comment>
<gene>
    <name evidence="7" type="primary">trmB</name>
    <name evidence="8" type="ORF">Bealeia1_00254</name>
</gene>
<evidence type="ECO:0000256" key="6">
    <source>
        <dbReference type="ARBA" id="ARBA00022694"/>
    </source>
</evidence>
<dbReference type="InterPro" id="IPR003358">
    <property type="entry name" value="tRNA_(Gua-N-7)_MeTrfase_Trmb"/>
</dbReference>
<dbReference type="PROSITE" id="PS51625">
    <property type="entry name" value="SAM_MT_TRMB"/>
    <property type="match status" value="1"/>
</dbReference>
<dbReference type="EC" id="2.1.1.33" evidence="7"/>
<feature type="binding site" evidence="7">
    <location>
        <begin position="203"/>
        <end position="206"/>
    </location>
    <ligand>
        <name>substrate</name>
    </ligand>
</feature>
<dbReference type="HAMAP" id="MF_01057">
    <property type="entry name" value="tRNA_methyltr_TrmB"/>
    <property type="match status" value="1"/>
</dbReference>
<dbReference type="NCBIfam" id="TIGR00091">
    <property type="entry name" value="tRNA (guanosine(46)-N7)-methyltransferase TrmB"/>
    <property type="match status" value="1"/>
</dbReference>
<dbReference type="SUPFAM" id="SSF53335">
    <property type="entry name" value="S-adenosyl-L-methionine-dependent methyltransferases"/>
    <property type="match status" value="1"/>
</dbReference>
<dbReference type="RefSeq" id="WP_331256618.1">
    <property type="nucleotide sequence ID" value="NZ_CP133270.1"/>
</dbReference>
<evidence type="ECO:0000256" key="2">
    <source>
        <dbReference type="ARBA" id="ARBA00003015"/>
    </source>
</evidence>
<evidence type="ECO:0000256" key="3">
    <source>
        <dbReference type="ARBA" id="ARBA00022603"/>
    </source>
</evidence>
<dbReference type="Gene3D" id="3.40.50.150">
    <property type="entry name" value="Vaccinia Virus protein VP39"/>
    <property type="match status" value="1"/>
</dbReference>
<proteinExistence type="inferred from homology"/>
<reference evidence="8 9" key="1">
    <citation type="journal article" date="2024" name="Environ. Microbiol.">
        <title>Novel evolutionary insights on the interactions of the Holosporales (Alphaproteobacteria) with eukaryotic hosts from comparative genomics.</title>
        <authorList>
            <person name="Giovannini M."/>
            <person name="Petroni G."/>
            <person name="Castelli M."/>
        </authorList>
    </citation>
    <scope>NUCLEOTIDE SEQUENCE [LARGE SCALE GENOMIC DNA]</scope>
    <source>
        <strain evidence="8 9">US_Bl 15I1</strain>
    </source>
</reference>
<keyword evidence="3 7" id="KW-0489">Methyltransferase</keyword>
<feature type="binding site" evidence="7">
    <location>
        <position position="124"/>
    </location>
    <ligand>
        <name>S-adenosyl-L-methionine</name>
        <dbReference type="ChEBI" id="CHEBI:59789"/>
    </ligand>
</feature>
<feature type="binding site" evidence="7">
    <location>
        <position position="75"/>
    </location>
    <ligand>
        <name>S-adenosyl-L-methionine</name>
        <dbReference type="ChEBI" id="CHEBI:59789"/>
    </ligand>
</feature>
<comment type="catalytic activity">
    <reaction evidence="1 7">
        <text>guanosine(46) in tRNA + S-adenosyl-L-methionine = N(7)-methylguanosine(46) in tRNA + S-adenosyl-L-homocysteine</text>
        <dbReference type="Rhea" id="RHEA:42708"/>
        <dbReference type="Rhea" id="RHEA-COMP:10188"/>
        <dbReference type="Rhea" id="RHEA-COMP:10189"/>
        <dbReference type="ChEBI" id="CHEBI:57856"/>
        <dbReference type="ChEBI" id="CHEBI:59789"/>
        <dbReference type="ChEBI" id="CHEBI:74269"/>
        <dbReference type="ChEBI" id="CHEBI:74480"/>
        <dbReference type="EC" id="2.1.1.33"/>
    </reaction>
</comment>
<dbReference type="Pfam" id="PF02390">
    <property type="entry name" value="Methyltransf_4"/>
    <property type="match status" value="1"/>
</dbReference>
<dbReference type="PANTHER" id="PTHR23417:SF14">
    <property type="entry name" value="PENTACOTRIPEPTIDE-REPEAT REGION OF PRORP DOMAIN-CONTAINING PROTEIN"/>
    <property type="match status" value="1"/>
</dbReference>
<organism evidence="8 9">
    <name type="scientific">Candidatus Bealeia paramacronuclearis</name>
    <dbReference type="NCBI Taxonomy" id="1921001"/>
    <lineage>
        <taxon>Bacteria</taxon>
        <taxon>Pseudomonadati</taxon>
        <taxon>Pseudomonadota</taxon>
        <taxon>Alphaproteobacteria</taxon>
        <taxon>Holosporales</taxon>
        <taxon>Holosporaceae</taxon>
        <taxon>Candidatus Bealeia</taxon>
    </lineage>
</organism>
<dbReference type="InterPro" id="IPR055361">
    <property type="entry name" value="tRNA_methyltr_TrmB_bact"/>
</dbReference>
<sequence length="226" mass="26300">MHKLHFYGRRKGKALRPRAQNALDYKLPQVLIPLETPLSFFEDAQEVWLEIGFGGGEHLASQLKNNPHVHIIGVEPFMNGVASLLKAVEDPDLPRLHLLPDDVRLLLPQIPEKSLSRIFVLFPDPWPKKRHHMRRLLQKEFLDLLLPKLKPGGIFRVASDHADYLIHIHEIFHERFELEKVFGPLSLETPENWPARPEGWPPTRYEQKALRQAIPCAYYEFRKRGA</sequence>
<name>A0ABZ2C136_9PROT</name>
<comment type="pathway">
    <text evidence="7">tRNA modification; N(7)-methylguanine-tRNA biosynthesis.</text>
</comment>
<evidence type="ECO:0000256" key="1">
    <source>
        <dbReference type="ARBA" id="ARBA00000142"/>
    </source>
</evidence>
<keyword evidence="5 7" id="KW-0949">S-adenosyl-L-methionine</keyword>
<feature type="binding site" evidence="7">
    <location>
        <position position="102"/>
    </location>
    <ligand>
        <name>S-adenosyl-L-methionine</name>
        <dbReference type="ChEBI" id="CHEBI:59789"/>
    </ligand>
</feature>
<feature type="binding site" evidence="7">
    <location>
        <position position="128"/>
    </location>
    <ligand>
        <name>substrate</name>
    </ligand>
</feature>
<feature type="binding site" evidence="7">
    <location>
        <position position="160"/>
    </location>
    <ligand>
        <name>substrate</name>
    </ligand>
</feature>
<dbReference type="EMBL" id="CP133270">
    <property type="protein sequence ID" value="WVX66083.1"/>
    <property type="molecule type" value="Genomic_DNA"/>
</dbReference>
<keyword evidence="4 7" id="KW-0808">Transferase</keyword>
<dbReference type="PANTHER" id="PTHR23417">
    <property type="entry name" value="3-DEOXY-D-MANNO-OCTULOSONIC-ACID TRANSFERASE/TRNA GUANINE-N 7 - -METHYLTRANSFERASE"/>
    <property type="match status" value="1"/>
</dbReference>
<protein>
    <recommendedName>
        <fullName evidence="7">tRNA (guanine-N(7)-)-methyltransferase</fullName>
        <ecNumber evidence="7">2.1.1.33</ecNumber>
    </recommendedName>
    <alternativeName>
        <fullName evidence="7">tRNA (guanine(46)-N(7))-methyltransferase</fullName>
    </alternativeName>
    <alternativeName>
        <fullName evidence="7">tRNA(m7G46)-methyltransferase</fullName>
    </alternativeName>
</protein>
<keyword evidence="6 7" id="KW-0819">tRNA processing</keyword>
<keyword evidence="9" id="KW-1185">Reference proteome</keyword>
<comment type="similarity">
    <text evidence="7">Belongs to the class I-like SAM-binding methyltransferase superfamily. TrmB family.</text>
</comment>
<evidence type="ECO:0000256" key="4">
    <source>
        <dbReference type="ARBA" id="ARBA00022679"/>
    </source>
</evidence>
<dbReference type="Proteomes" id="UP001330434">
    <property type="component" value="Chromosome"/>
</dbReference>
<evidence type="ECO:0000256" key="5">
    <source>
        <dbReference type="ARBA" id="ARBA00022691"/>
    </source>
</evidence>
<accession>A0ABZ2C136</accession>
<comment type="caution">
    <text evidence="7">Lacks conserved residue(s) required for the propagation of feature annotation.</text>
</comment>
<dbReference type="InterPro" id="IPR029063">
    <property type="entry name" value="SAM-dependent_MTases_sf"/>
</dbReference>